<dbReference type="OrthoDB" id="9781691at2"/>
<dbReference type="Proteomes" id="UP000235828">
    <property type="component" value="Chromosome B"/>
</dbReference>
<sequence>MKNYTKTLLTAAISLGLLNGCLDDPYEYPSPPPTSTKKEIYSAQSDGTYALSIVDQTDLEMQLDSNGNASQGNVSTTGLNSNTNPPVNFQVTGSNKGRLIAKSANGNSVDMGIEKDNSTLQFDLRSLEKPTLKQAIYVSAQKVSGTDSTQVSLSSAALALSKSSSQTLKIPLSCFNMDFAQTLAPFVIHTNGNFNADIGNIRVISNSIDGDKSVLECTNTSTFLEPDLGSQDSNLLIIGSPSQGWATKLTTWMSDGSSLQIDWGHDSFSISYPSPAAGSNGGVILQPNDSTARDIAAYVSTGVLEFMLNVESYGSHPTKRLQIQMESSAKGRSQPYLLPASFAENSWQQVRVPLKTLFTSKDGNIDINVLRNIDKPMSLFPEWVSDGDTLAGMKYTIAGVKLVMNP</sequence>
<dbReference type="InterPro" id="IPR008979">
    <property type="entry name" value="Galactose-bd-like_sf"/>
</dbReference>
<evidence type="ECO:0000259" key="2">
    <source>
        <dbReference type="Pfam" id="PF18559"/>
    </source>
</evidence>
<feature type="region of interest" description="Disordered" evidence="1">
    <location>
        <begin position="63"/>
        <end position="86"/>
    </location>
</feature>
<proteinExistence type="predicted"/>
<feature type="domain" description="ExoP galactose-binding-like" evidence="2">
    <location>
        <begin position="69"/>
        <end position="202"/>
    </location>
</feature>
<dbReference type="RefSeq" id="WP_102525268.1">
    <property type="nucleotide sequence ID" value="NZ_LT960612.1"/>
</dbReference>
<name>A0A2N8ZMR2_9VIBR</name>
<organism evidence="3 4">
    <name type="scientific">Vibrio tapetis subsp. tapetis</name>
    <dbReference type="NCBI Taxonomy" id="1671868"/>
    <lineage>
        <taxon>Bacteria</taxon>
        <taxon>Pseudomonadati</taxon>
        <taxon>Pseudomonadota</taxon>
        <taxon>Gammaproteobacteria</taxon>
        <taxon>Vibrionales</taxon>
        <taxon>Vibrionaceae</taxon>
        <taxon>Vibrio</taxon>
    </lineage>
</organism>
<dbReference type="KEGG" id="vta:B1607"/>
<dbReference type="Pfam" id="PF18559">
    <property type="entry name" value="Exop_C"/>
    <property type="match status" value="1"/>
</dbReference>
<evidence type="ECO:0000313" key="3">
    <source>
        <dbReference type="EMBL" id="SON53218.1"/>
    </source>
</evidence>
<protein>
    <recommendedName>
        <fullName evidence="2">ExoP galactose-binding-like domain-containing protein</fullName>
    </recommendedName>
</protein>
<accession>A0A2N8ZMR2</accession>
<dbReference type="EMBL" id="LT960612">
    <property type="protein sequence ID" value="SON53218.1"/>
    <property type="molecule type" value="Genomic_DNA"/>
</dbReference>
<reference evidence="3 4" key="1">
    <citation type="submission" date="2017-10" db="EMBL/GenBank/DDBJ databases">
        <authorList>
            <person name="Banno H."/>
            <person name="Chua N.-H."/>
        </authorList>
    </citation>
    <scope>NUCLEOTIDE SEQUENCE [LARGE SCALE GENOMIC DNA]</scope>
    <source>
        <strain evidence="3">Vibrio tapetis CECT4600</strain>
    </source>
</reference>
<keyword evidence="4" id="KW-1185">Reference proteome</keyword>
<dbReference type="InterPro" id="IPR041443">
    <property type="entry name" value="Exop_C"/>
</dbReference>
<evidence type="ECO:0000313" key="4">
    <source>
        <dbReference type="Proteomes" id="UP000235828"/>
    </source>
</evidence>
<dbReference type="AlphaFoldDB" id="A0A2N8ZMR2"/>
<dbReference type="Gene3D" id="2.60.120.430">
    <property type="entry name" value="Galactose-binding lectin"/>
    <property type="match status" value="2"/>
</dbReference>
<gene>
    <name evidence="3" type="ORF">VTAP4600_B1607</name>
</gene>
<dbReference type="SUPFAM" id="SSF49785">
    <property type="entry name" value="Galactose-binding domain-like"/>
    <property type="match status" value="1"/>
</dbReference>
<evidence type="ECO:0000256" key="1">
    <source>
        <dbReference type="SAM" id="MobiDB-lite"/>
    </source>
</evidence>